<dbReference type="InterPro" id="IPR003820">
    <property type="entry name" value="KdpC"/>
</dbReference>
<keyword evidence="10" id="KW-0472">Membrane</keyword>
<evidence type="ECO:0000256" key="4">
    <source>
        <dbReference type="ARBA" id="ARBA00022692"/>
    </source>
</evidence>
<proteinExistence type="predicted"/>
<dbReference type="GO" id="GO:0016020">
    <property type="term" value="C:membrane"/>
    <property type="evidence" value="ECO:0007669"/>
    <property type="project" value="InterPro"/>
</dbReference>
<organism evidence="11 12">
    <name type="scientific">Gemmata massiliana</name>
    <dbReference type="NCBI Taxonomy" id="1210884"/>
    <lineage>
        <taxon>Bacteria</taxon>
        <taxon>Pseudomonadati</taxon>
        <taxon>Planctomycetota</taxon>
        <taxon>Planctomycetia</taxon>
        <taxon>Gemmatales</taxon>
        <taxon>Gemmataceae</taxon>
        <taxon>Gemmata</taxon>
    </lineage>
</organism>
<evidence type="ECO:0000256" key="8">
    <source>
        <dbReference type="ARBA" id="ARBA00022989"/>
    </source>
</evidence>
<dbReference type="EMBL" id="LR593886">
    <property type="protein sequence ID" value="VTR98449.1"/>
    <property type="molecule type" value="Genomic_DNA"/>
</dbReference>
<keyword evidence="2" id="KW-1003">Cell membrane</keyword>
<keyword evidence="7" id="KW-0630">Potassium</keyword>
<keyword evidence="4" id="KW-0812">Transmembrane</keyword>
<dbReference type="KEGG" id="gms:SOIL9_02710"/>
<evidence type="ECO:0000256" key="6">
    <source>
        <dbReference type="ARBA" id="ARBA00022840"/>
    </source>
</evidence>
<evidence type="ECO:0000256" key="9">
    <source>
        <dbReference type="ARBA" id="ARBA00023065"/>
    </source>
</evidence>
<keyword evidence="1" id="KW-0813">Transport</keyword>
<keyword evidence="8" id="KW-1133">Transmembrane helix</keyword>
<accession>A0A6P2DFK5</accession>
<keyword evidence="12" id="KW-1185">Reference proteome</keyword>
<dbReference type="PANTHER" id="PTHR30042:SF2">
    <property type="entry name" value="POTASSIUM-TRANSPORTING ATPASE KDPC SUBUNIT"/>
    <property type="match status" value="1"/>
</dbReference>
<keyword evidence="3" id="KW-0633">Potassium transport</keyword>
<keyword evidence="6" id="KW-0067">ATP-binding</keyword>
<evidence type="ECO:0000256" key="3">
    <source>
        <dbReference type="ARBA" id="ARBA00022538"/>
    </source>
</evidence>
<dbReference type="Proteomes" id="UP000464178">
    <property type="component" value="Chromosome"/>
</dbReference>
<dbReference type="RefSeq" id="WP_162671599.1">
    <property type="nucleotide sequence ID" value="NZ_LR593886.1"/>
</dbReference>
<evidence type="ECO:0000256" key="2">
    <source>
        <dbReference type="ARBA" id="ARBA00022475"/>
    </source>
</evidence>
<dbReference type="Pfam" id="PF02669">
    <property type="entry name" value="KdpC"/>
    <property type="match status" value="2"/>
</dbReference>
<evidence type="ECO:0000256" key="1">
    <source>
        <dbReference type="ARBA" id="ARBA00022448"/>
    </source>
</evidence>
<dbReference type="PANTHER" id="PTHR30042">
    <property type="entry name" value="POTASSIUM-TRANSPORTING ATPASE C CHAIN"/>
    <property type="match status" value="1"/>
</dbReference>
<keyword evidence="9" id="KW-0406">Ion transport</keyword>
<sequence>MAAHIRANLVLLVSTVLVCCVLYPVTMYAVGRGLFPTAASGSLIAEPGPDGKDVVKGSRLIAQPFTSDEYFWSRPSAASYNATASGASNWGANNPKLRDRVAQFVGPIVQYKKNSWFYTGTDPEKAVQRDIEVWFAAKPDRVADWAGEFDLAVGNWAKTDFVAKTDTSDEKYGLQGEFVLAWAKDHPEVIRDWKFANPTKTDEPKPEDLAAGFFASFAKVHPGKWPGVVEVEQADKTKVKRVEPVPSDTAISANFFELWLRDPANANRVADLEPVAADMVMASGSGLDPDITLRNALSVYQLDRVAKARTPVNGDGKKIRDDIAALVKKQAFTPLSGLVGEPLVNVLELNRELDANFPVPAAGK</sequence>
<evidence type="ECO:0000256" key="5">
    <source>
        <dbReference type="ARBA" id="ARBA00022741"/>
    </source>
</evidence>
<name>A0A6P2DFK5_9BACT</name>
<protein>
    <recommendedName>
        <fullName evidence="13">Potassium-transporting ATPase C chain</fullName>
    </recommendedName>
</protein>
<evidence type="ECO:0000256" key="7">
    <source>
        <dbReference type="ARBA" id="ARBA00022958"/>
    </source>
</evidence>
<dbReference type="GO" id="GO:0008556">
    <property type="term" value="F:P-type potassium transmembrane transporter activity"/>
    <property type="evidence" value="ECO:0007669"/>
    <property type="project" value="InterPro"/>
</dbReference>
<reference evidence="11 12" key="1">
    <citation type="submission" date="2019-05" db="EMBL/GenBank/DDBJ databases">
        <authorList>
            <consortium name="Science for Life Laboratories"/>
        </authorList>
    </citation>
    <scope>NUCLEOTIDE SEQUENCE [LARGE SCALE GENOMIC DNA]</scope>
    <source>
        <strain evidence="11">Soil9</strain>
    </source>
</reference>
<evidence type="ECO:0000313" key="11">
    <source>
        <dbReference type="EMBL" id="VTR98449.1"/>
    </source>
</evidence>
<gene>
    <name evidence="11" type="ORF">SOIL9_02710</name>
</gene>
<dbReference type="AlphaFoldDB" id="A0A6P2DFK5"/>
<dbReference type="GO" id="GO:0005524">
    <property type="term" value="F:ATP binding"/>
    <property type="evidence" value="ECO:0007669"/>
    <property type="project" value="UniProtKB-KW"/>
</dbReference>
<evidence type="ECO:0000313" key="12">
    <source>
        <dbReference type="Proteomes" id="UP000464178"/>
    </source>
</evidence>
<evidence type="ECO:0000256" key="10">
    <source>
        <dbReference type="ARBA" id="ARBA00023136"/>
    </source>
</evidence>
<keyword evidence="5" id="KW-0547">Nucleotide-binding</keyword>
<evidence type="ECO:0008006" key="13">
    <source>
        <dbReference type="Google" id="ProtNLM"/>
    </source>
</evidence>